<comment type="caution">
    <text evidence="2">The sequence shown here is derived from an EMBL/GenBank/DDBJ whole genome shotgun (WGS) entry which is preliminary data.</text>
</comment>
<dbReference type="EMBL" id="REGN01011015">
    <property type="protein sequence ID" value="RMZ98026.1"/>
    <property type="molecule type" value="Genomic_DNA"/>
</dbReference>
<reference evidence="2 3" key="1">
    <citation type="journal article" date="2018" name="Sci. Rep.">
        <title>Genomic signatures of local adaptation to the degree of environmental predictability in rotifers.</title>
        <authorList>
            <person name="Franch-Gras L."/>
            <person name="Hahn C."/>
            <person name="Garcia-Roger E.M."/>
            <person name="Carmona M.J."/>
            <person name="Serra M."/>
            <person name="Gomez A."/>
        </authorList>
    </citation>
    <scope>NUCLEOTIDE SEQUENCE [LARGE SCALE GENOMIC DNA]</scope>
    <source>
        <strain evidence="2">HYR1</strain>
    </source>
</reference>
<dbReference type="OrthoDB" id="426293at2759"/>
<keyword evidence="3" id="KW-1185">Reference proteome</keyword>
<dbReference type="AlphaFoldDB" id="A0A3M7PFX9"/>
<feature type="compositionally biased region" description="Basic and acidic residues" evidence="1">
    <location>
        <begin position="17"/>
        <end position="26"/>
    </location>
</feature>
<sequence>MSSNKSKTTSKNSKIFHKTEKNEAIERPASSKPKESDSAKTSEVKISAPKELNLKEMIGIIFDSPDIPDKCFSIIDETTRVSAFLRHRDTNYLDCLEKQSMDPERLRIAVISAIRYGKVLIFDLIDSSDLIDYVERSLNEVNPNLFKELCDFSILKNERYLDYVEEKDGEDFKSFYFTDLNIRNFRVIFLSTKLNDNFLKLGKSFIIS</sequence>
<feature type="region of interest" description="Disordered" evidence="1">
    <location>
        <begin position="1"/>
        <end position="44"/>
    </location>
</feature>
<name>A0A3M7PFX9_BRAPC</name>
<dbReference type="Proteomes" id="UP000276133">
    <property type="component" value="Unassembled WGS sequence"/>
</dbReference>
<feature type="compositionally biased region" description="Basic and acidic residues" evidence="1">
    <location>
        <begin position="32"/>
        <end position="43"/>
    </location>
</feature>
<feature type="compositionally biased region" description="Low complexity" evidence="1">
    <location>
        <begin position="1"/>
        <end position="13"/>
    </location>
</feature>
<protein>
    <submittedName>
        <fullName evidence="2">Uncharacterized protein</fullName>
    </submittedName>
</protein>
<gene>
    <name evidence="2" type="ORF">BpHYR1_024864</name>
</gene>
<proteinExistence type="predicted"/>
<evidence type="ECO:0000313" key="3">
    <source>
        <dbReference type="Proteomes" id="UP000276133"/>
    </source>
</evidence>
<evidence type="ECO:0000256" key="1">
    <source>
        <dbReference type="SAM" id="MobiDB-lite"/>
    </source>
</evidence>
<organism evidence="2 3">
    <name type="scientific">Brachionus plicatilis</name>
    <name type="common">Marine rotifer</name>
    <name type="synonym">Brachionus muelleri</name>
    <dbReference type="NCBI Taxonomy" id="10195"/>
    <lineage>
        <taxon>Eukaryota</taxon>
        <taxon>Metazoa</taxon>
        <taxon>Spiralia</taxon>
        <taxon>Gnathifera</taxon>
        <taxon>Rotifera</taxon>
        <taxon>Eurotatoria</taxon>
        <taxon>Monogononta</taxon>
        <taxon>Pseudotrocha</taxon>
        <taxon>Ploima</taxon>
        <taxon>Brachionidae</taxon>
        <taxon>Brachionus</taxon>
    </lineage>
</organism>
<evidence type="ECO:0000313" key="2">
    <source>
        <dbReference type="EMBL" id="RMZ98026.1"/>
    </source>
</evidence>
<accession>A0A3M7PFX9</accession>
<dbReference type="STRING" id="10195.A0A3M7PFX9"/>